<dbReference type="PANTHER" id="PTHR34094:SF1">
    <property type="entry name" value="PROTEIN FAM185A"/>
    <property type="match status" value="1"/>
</dbReference>
<evidence type="ECO:0000313" key="2">
    <source>
        <dbReference type="EMBL" id="MBG6138117.1"/>
    </source>
</evidence>
<sequence length="286" mass="28953">MYDFAAPGPINGTFRVPAGSLEVTAEPRDTVVVTVEPGDSSEASRDAAANTRVELVGDELLVEAPESKGLRIIWKSAKLRVTARIPEHSTVTVKVASADARLKGRYSEVRLNSASGEVHLDEAARDAVVSTASGVLRVGQVGGSLKANTASGDLYIGDVGGSVDAHSASGDITIGGVQGEASTRSASGDIRVGPVGGSVKANTASGDVEIASTRSGMVKVNTASGDVKVGVLAGTAVWLDLSTASGRTTSDLNVGGSATPPTGSQLTLQIRTASGDIEVHRVHNAA</sequence>
<dbReference type="EMBL" id="JADOUF010000001">
    <property type="protein sequence ID" value="MBG6138117.1"/>
    <property type="molecule type" value="Genomic_DNA"/>
</dbReference>
<proteinExistence type="predicted"/>
<name>A0A8J7KR28_9ACTN</name>
<gene>
    <name evidence="2" type="ORF">IW245_004311</name>
</gene>
<evidence type="ECO:0000259" key="1">
    <source>
        <dbReference type="Pfam" id="PF13349"/>
    </source>
</evidence>
<keyword evidence="3" id="KW-1185">Reference proteome</keyword>
<dbReference type="AlphaFoldDB" id="A0A8J7KR28"/>
<evidence type="ECO:0000313" key="3">
    <source>
        <dbReference type="Proteomes" id="UP000622552"/>
    </source>
</evidence>
<comment type="caution">
    <text evidence="2">The sequence shown here is derived from an EMBL/GenBank/DDBJ whole genome shotgun (WGS) entry which is preliminary data.</text>
</comment>
<feature type="domain" description="DUF4097" evidence="1">
    <location>
        <begin position="33"/>
        <end position="279"/>
    </location>
</feature>
<dbReference type="Pfam" id="PF13349">
    <property type="entry name" value="DUF4097"/>
    <property type="match status" value="1"/>
</dbReference>
<dbReference type="InterPro" id="IPR025164">
    <property type="entry name" value="Toastrack_DUF4097"/>
</dbReference>
<dbReference type="PANTHER" id="PTHR34094">
    <property type="match status" value="1"/>
</dbReference>
<accession>A0A8J7KR28</accession>
<protein>
    <submittedName>
        <fullName evidence="2">DUF4097 and DUF4098 domain-containing protein YvlB</fullName>
    </submittedName>
</protein>
<organism evidence="2 3">
    <name type="scientific">Longispora fulva</name>
    <dbReference type="NCBI Taxonomy" id="619741"/>
    <lineage>
        <taxon>Bacteria</taxon>
        <taxon>Bacillati</taxon>
        <taxon>Actinomycetota</taxon>
        <taxon>Actinomycetes</taxon>
        <taxon>Micromonosporales</taxon>
        <taxon>Micromonosporaceae</taxon>
        <taxon>Longispora</taxon>
    </lineage>
</organism>
<dbReference type="RefSeq" id="WP_197004906.1">
    <property type="nucleotide sequence ID" value="NZ_BONS01000017.1"/>
</dbReference>
<reference evidence="2" key="1">
    <citation type="submission" date="2020-11" db="EMBL/GenBank/DDBJ databases">
        <title>Sequencing the genomes of 1000 actinobacteria strains.</title>
        <authorList>
            <person name="Klenk H.-P."/>
        </authorList>
    </citation>
    <scope>NUCLEOTIDE SEQUENCE</scope>
    <source>
        <strain evidence="2">DSM 45356</strain>
    </source>
</reference>
<dbReference type="Proteomes" id="UP000622552">
    <property type="component" value="Unassembled WGS sequence"/>
</dbReference>